<dbReference type="Gene3D" id="3.40.50.2000">
    <property type="entry name" value="Glycogen Phosphorylase B"/>
    <property type="match status" value="2"/>
</dbReference>
<protein>
    <submittedName>
        <fullName evidence="3">Glycosyl transferase</fullName>
    </submittedName>
</protein>
<dbReference type="PANTHER" id="PTHR46401">
    <property type="entry name" value="GLYCOSYLTRANSFERASE WBBK-RELATED"/>
    <property type="match status" value="1"/>
</dbReference>
<dbReference type="PANTHER" id="PTHR46401:SF2">
    <property type="entry name" value="GLYCOSYLTRANSFERASE WBBK-RELATED"/>
    <property type="match status" value="1"/>
</dbReference>
<evidence type="ECO:0000259" key="2">
    <source>
        <dbReference type="Pfam" id="PF00534"/>
    </source>
</evidence>
<dbReference type="Pfam" id="PF00534">
    <property type="entry name" value="Glycos_transf_1"/>
    <property type="match status" value="1"/>
</dbReference>
<dbReference type="GO" id="GO:0016757">
    <property type="term" value="F:glycosyltransferase activity"/>
    <property type="evidence" value="ECO:0007669"/>
    <property type="project" value="InterPro"/>
</dbReference>
<dbReference type="Proteomes" id="UP000024332">
    <property type="component" value="Unassembled WGS sequence"/>
</dbReference>
<dbReference type="STRING" id="1160895.CM19_01100"/>
<keyword evidence="4" id="KW-1185">Reference proteome</keyword>
<dbReference type="OrthoDB" id="132546at2157"/>
<sequence>MRILISPPMRFGTQFTGAARRTLEVYSRIPNVSLCVDKNTLKEIDEFFEPLLANFDIVYSSSTSKLEFLPGFIRCLRKAIDSDVILSYSEYSLSVIYSYLLSIFSRKPLIIFVHHVTEELRGDSKYYPLIKMAFEHSSGIICLDQEEVYEELKKLFPDKVILTSTNGIDVSGYYTTSEKVCDGLFIGDYGERKGVKYLYKIWDMVSEKIDKPKLCIMGRGWEKLSQLPRNSEYLGYVSEKRKREILAKSKVFVFPSLYEGFSLVTAEALASYLPAVLWDLPWTKRFSKGVIKVPFDNVKAYADTVISLLNNEEIRNRLGKEGRDYISRFSFDAITKHEIEAISKILKY</sequence>
<reference evidence="3 4" key="1">
    <citation type="submission" date="2014-03" db="EMBL/GenBank/DDBJ databases">
        <title>Draft genome sequence of the novel thermoacidophilic archaea Acidianus copahuensis ALE1 strain, isolated from Copahue volcanic area in Neuquen Argentina.</title>
        <authorList>
            <person name="Urbieta M.S."/>
            <person name="Rascovan N."/>
            <person name="Castro C."/>
            <person name="Revale S."/>
            <person name="Giaveno M.A."/>
            <person name="Vazquez M.P."/>
            <person name="Donati E.R."/>
        </authorList>
    </citation>
    <scope>NUCLEOTIDE SEQUENCE [LARGE SCALE GENOMIC DNA]</scope>
    <source>
        <strain evidence="3 4">ALE1</strain>
    </source>
</reference>
<evidence type="ECO:0000313" key="4">
    <source>
        <dbReference type="Proteomes" id="UP000024332"/>
    </source>
</evidence>
<feature type="domain" description="Glycosyl transferase family 1" evidence="2">
    <location>
        <begin position="184"/>
        <end position="324"/>
    </location>
</feature>
<dbReference type="SUPFAM" id="SSF53756">
    <property type="entry name" value="UDP-Glycosyltransferase/glycogen phosphorylase"/>
    <property type="match status" value="1"/>
</dbReference>
<name>A0A031LSH8_9CREN</name>
<dbReference type="EMBL" id="JFZT01000015">
    <property type="protein sequence ID" value="EZQ11342.1"/>
    <property type="molecule type" value="Genomic_DNA"/>
</dbReference>
<keyword evidence="1 3" id="KW-0808">Transferase</keyword>
<comment type="caution">
    <text evidence="3">The sequence shown here is derived from an EMBL/GenBank/DDBJ whole genome shotgun (WGS) entry which is preliminary data.</text>
</comment>
<evidence type="ECO:0000256" key="1">
    <source>
        <dbReference type="ARBA" id="ARBA00022679"/>
    </source>
</evidence>
<organism evidence="3 4">
    <name type="scientific">Candidatus Acidianus copahuensis</name>
    <dbReference type="NCBI Taxonomy" id="1160895"/>
    <lineage>
        <taxon>Archaea</taxon>
        <taxon>Thermoproteota</taxon>
        <taxon>Thermoprotei</taxon>
        <taxon>Sulfolobales</taxon>
        <taxon>Sulfolobaceae</taxon>
        <taxon>Acidianus</taxon>
    </lineage>
</organism>
<proteinExistence type="predicted"/>
<dbReference type="AlphaFoldDB" id="A0A031LSH8"/>
<evidence type="ECO:0000313" key="3">
    <source>
        <dbReference type="EMBL" id="EZQ11342.1"/>
    </source>
</evidence>
<dbReference type="RefSeq" id="WP_048098576.1">
    <property type="nucleotide sequence ID" value="NZ_JFZT01000015.1"/>
</dbReference>
<accession>A0A031LSH8</accession>
<dbReference type="InterPro" id="IPR001296">
    <property type="entry name" value="Glyco_trans_1"/>
</dbReference>
<gene>
    <name evidence="3" type="ORF">CM19_01100</name>
</gene>
<dbReference type="CDD" id="cd03801">
    <property type="entry name" value="GT4_PimA-like"/>
    <property type="match status" value="1"/>
</dbReference>